<evidence type="ECO:0000313" key="7">
    <source>
        <dbReference type="Proteomes" id="UP000317544"/>
    </source>
</evidence>
<comment type="cofactor">
    <cofactor evidence="1">
        <name>a divalent metal cation</name>
        <dbReference type="ChEBI" id="CHEBI:60240"/>
    </cofactor>
</comment>
<dbReference type="Pfam" id="PF01026">
    <property type="entry name" value="TatD_DNase"/>
    <property type="match status" value="1"/>
</dbReference>
<evidence type="ECO:0000256" key="2">
    <source>
        <dbReference type="ARBA" id="ARBA00009275"/>
    </source>
</evidence>
<dbReference type="EMBL" id="AP019379">
    <property type="protein sequence ID" value="BBI01283.1"/>
    <property type="molecule type" value="Genomic_DNA"/>
</dbReference>
<accession>A0A455TAD6</accession>
<name>A0A455TAD6_9GAMM</name>
<protein>
    <submittedName>
        <fullName evidence="6">Putative deoxyribonuclease</fullName>
    </submittedName>
</protein>
<sequence length="261" mass="29939">MFLVDSHCHIDQLNYNTIHQSINDVFKKSISNYVKLILNVSTSVENFCNMYKLIGNRENVKYSCGIHPLENNNCYNYNQLYALCSKKIVIAIGETGLDYFNNIVSKKSQICLFKKQIQISILLNKPIIIHTRNSIKDVINILKDSDSSKCVGLIHSFTENLNALKKLLDLGFYISLSGIITFKNSNNLRSIIKYIPLDRLLLETDSPYLSPIPYRGTENQPAYLYVLANYISKLLNIDISKIAVITTNNFKKLFNLNFKTY</sequence>
<keyword evidence="7" id="KW-1185">Reference proteome</keyword>
<gene>
    <name evidence="6" type="primary">ycfH</name>
    <name evidence="6" type="ORF">BUCNMO_277</name>
</gene>
<dbReference type="CDD" id="cd01310">
    <property type="entry name" value="TatD_DNAse"/>
    <property type="match status" value="1"/>
</dbReference>
<dbReference type="GO" id="GO:0046872">
    <property type="term" value="F:metal ion binding"/>
    <property type="evidence" value="ECO:0007669"/>
    <property type="project" value="UniProtKB-KW"/>
</dbReference>
<reference evidence="6 7" key="1">
    <citation type="journal article" date="2019" name="Proc. Natl. Acad. Sci. U.S.A.">
        <title>Exaggeration and cooption of innate immunity for social defense.</title>
        <authorList>
            <person name="Kutsukake M."/>
            <person name="Moriyama M."/>
            <person name="Shigenobu S."/>
            <person name="Meng X.-Y."/>
            <person name="Nikoh N."/>
            <person name="Noda C."/>
            <person name="Kobayashi S."/>
            <person name="Fukatsu T."/>
        </authorList>
    </citation>
    <scope>NUCLEOTIDE SEQUENCE [LARGE SCALE GENOMIC DNA]</scope>
    <source>
        <strain evidence="6 7">Nmo</strain>
    </source>
</reference>
<evidence type="ECO:0000256" key="4">
    <source>
        <dbReference type="ARBA" id="ARBA00022801"/>
    </source>
</evidence>
<feature type="binding site" evidence="5">
    <location>
        <position position="94"/>
    </location>
    <ligand>
        <name>a divalent metal cation</name>
        <dbReference type="ChEBI" id="CHEBI:60240"/>
        <label>1</label>
    </ligand>
</feature>
<dbReference type="OrthoDB" id="9810005at2"/>
<dbReference type="GO" id="GO:0004536">
    <property type="term" value="F:DNA nuclease activity"/>
    <property type="evidence" value="ECO:0007669"/>
    <property type="project" value="InterPro"/>
</dbReference>
<dbReference type="Proteomes" id="UP000317544">
    <property type="component" value="Chromosome"/>
</dbReference>
<evidence type="ECO:0000256" key="3">
    <source>
        <dbReference type="ARBA" id="ARBA00022723"/>
    </source>
</evidence>
<keyword evidence="4" id="KW-0378">Hydrolase</keyword>
<dbReference type="RefSeq" id="WP_158344949.1">
    <property type="nucleotide sequence ID" value="NZ_AP019379.1"/>
</dbReference>
<dbReference type="InterPro" id="IPR018228">
    <property type="entry name" value="DNase_TatD-rel_CS"/>
</dbReference>
<dbReference type="InterPro" id="IPR001130">
    <property type="entry name" value="TatD-like"/>
</dbReference>
<feature type="binding site" evidence="5">
    <location>
        <position position="9"/>
    </location>
    <ligand>
        <name>a divalent metal cation</name>
        <dbReference type="ChEBI" id="CHEBI:60240"/>
        <label>1</label>
    </ligand>
</feature>
<dbReference type="FunFam" id="3.20.20.140:FF:000005">
    <property type="entry name" value="TatD family hydrolase"/>
    <property type="match status" value="1"/>
</dbReference>
<dbReference type="GO" id="GO:0005829">
    <property type="term" value="C:cytosol"/>
    <property type="evidence" value="ECO:0007669"/>
    <property type="project" value="TreeGrafter"/>
</dbReference>
<dbReference type="PANTHER" id="PTHR46124:SF2">
    <property type="entry name" value="D-AMINOACYL-TRNA DEACYLASE"/>
    <property type="match status" value="1"/>
</dbReference>
<organism evidence="6 7">
    <name type="scientific">Buchnera aphidicola</name>
    <name type="common">Nipponaphis monzeni</name>
    <dbReference type="NCBI Taxonomy" id="2495405"/>
    <lineage>
        <taxon>Bacteria</taxon>
        <taxon>Pseudomonadati</taxon>
        <taxon>Pseudomonadota</taxon>
        <taxon>Gammaproteobacteria</taxon>
        <taxon>Enterobacterales</taxon>
        <taxon>Erwiniaceae</taxon>
        <taxon>Buchnera</taxon>
    </lineage>
</organism>
<evidence type="ECO:0000256" key="5">
    <source>
        <dbReference type="PIRSR" id="PIRSR005902-1"/>
    </source>
</evidence>
<dbReference type="GO" id="GO:0016788">
    <property type="term" value="F:hydrolase activity, acting on ester bonds"/>
    <property type="evidence" value="ECO:0007669"/>
    <property type="project" value="InterPro"/>
</dbReference>
<feature type="binding site" evidence="5">
    <location>
        <position position="7"/>
    </location>
    <ligand>
        <name>a divalent metal cation</name>
        <dbReference type="ChEBI" id="CHEBI:60240"/>
        <label>1</label>
    </ligand>
</feature>
<proteinExistence type="inferred from homology"/>
<dbReference type="InterPro" id="IPR015991">
    <property type="entry name" value="TatD/YcfH-like"/>
</dbReference>
<evidence type="ECO:0000313" key="6">
    <source>
        <dbReference type="EMBL" id="BBI01283.1"/>
    </source>
</evidence>
<dbReference type="AlphaFoldDB" id="A0A455TAD6"/>
<dbReference type="InterPro" id="IPR032466">
    <property type="entry name" value="Metal_Hydrolase"/>
</dbReference>
<dbReference type="PIRSF" id="PIRSF005902">
    <property type="entry name" value="DNase_TatD"/>
    <property type="match status" value="1"/>
</dbReference>
<keyword evidence="3 5" id="KW-0479">Metal-binding</keyword>
<dbReference type="NCBIfam" id="TIGR00010">
    <property type="entry name" value="YchF/TatD family DNA exonuclease"/>
    <property type="match status" value="1"/>
</dbReference>
<dbReference type="SUPFAM" id="SSF51556">
    <property type="entry name" value="Metallo-dependent hydrolases"/>
    <property type="match status" value="1"/>
</dbReference>
<dbReference type="PROSITE" id="PS01137">
    <property type="entry name" value="TATD_1"/>
    <property type="match status" value="1"/>
</dbReference>
<comment type="similarity">
    <text evidence="2">Belongs to the metallo-dependent hydrolases superfamily. TatD-type hydrolase family.</text>
</comment>
<feature type="binding site" evidence="5">
    <location>
        <position position="205"/>
    </location>
    <ligand>
        <name>a divalent metal cation</name>
        <dbReference type="ChEBI" id="CHEBI:60240"/>
        <label>1</label>
    </ligand>
</feature>
<feature type="binding site" evidence="5">
    <location>
        <position position="130"/>
    </location>
    <ligand>
        <name>a divalent metal cation</name>
        <dbReference type="ChEBI" id="CHEBI:60240"/>
        <label>2</label>
    </ligand>
</feature>
<dbReference type="PANTHER" id="PTHR46124">
    <property type="entry name" value="D-AMINOACYL-TRNA DEACYLASE"/>
    <property type="match status" value="1"/>
</dbReference>
<dbReference type="Gene3D" id="3.20.20.140">
    <property type="entry name" value="Metal-dependent hydrolases"/>
    <property type="match status" value="1"/>
</dbReference>
<evidence type="ECO:0000256" key="1">
    <source>
        <dbReference type="ARBA" id="ARBA00001968"/>
    </source>
</evidence>
<feature type="binding site" evidence="5">
    <location>
        <position position="155"/>
    </location>
    <ligand>
        <name>a divalent metal cation</name>
        <dbReference type="ChEBI" id="CHEBI:60240"/>
        <label>2</label>
    </ligand>
</feature>